<dbReference type="NCBIfam" id="NF033551">
    <property type="entry name" value="transpos_IS1182"/>
    <property type="match status" value="1"/>
</dbReference>
<comment type="caution">
    <text evidence="3">The sequence shown here is derived from an EMBL/GenBank/DDBJ whole genome shotgun (WGS) entry which is preliminary data.</text>
</comment>
<evidence type="ECO:0000259" key="2">
    <source>
        <dbReference type="Pfam" id="PF13751"/>
    </source>
</evidence>
<dbReference type="PANTHER" id="PTHR33408:SF2">
    <property type="entry name" value="TRANSPOSASE DDE DOMAIN-CONTAINING PROTEIN"/>
    <property type="match status" value="1"/>
</dbReference>
<protein>
    <submittedName>
        <fullName evidence="3">IS1182 family transposase</fullName>
    </submittedName>
</protein>
<name>A0A4Q0XF26_9FLAO</name>
<accession>A0A4Q0XF26</accession>
<proteinExistence type="predicted"/>
<dbReference type="OrthoDB" id="1121830at2"/>
<gene>
    <name evidence="3" type="ORF">ESZ48_10105</name>
</gene>
<dbReference type="Pfam" id="PF05598">
    <property type="entry name" value="DUF772"/>
    <property type="match status" value="1"/>
</dbReference>
<feature type="domain" description="Transposase InsH N-terminal" evidence="1">
    <location>
        <begin position="19"/>
        <end position="110"/>
    </location>
</feature>
<evidence type="ECO:0000313" key="3">
    <source>
        <dbReference type="EMBL" id="RXJ49800.1"/>
    </source>
</evidence>
<feature type="domain" description="Transposase DDE" evidence="2">
    <location>
        <begin position="386"/>
        <end position="509"/>
    </location>
</feature>
<dbReference type="EMBL" id="SDDZ01000005">
    <property type="protein sequence ID" value="RXJ49800.1"/>
    <property type="molecule type" value="Genomic_DNA"/>
</dbReference>
<dbReference type="InterPro" id="IPR008490">
    <property type="entry name" value="Transposase_InsH_N"/>
</dbReference>
<dbReference type="Pfam" id="PF13751">
    <property type="entry name" value="DDE_Tnp_1_6"/>
    <property type="match status" value="1"/>
</dbReference>
<dbReference type="Proteomes" id="UP000289792">
    <property type="component" value="Unassembled WGS sequence"/>
</dbReference>
<dbReference type="InterPro" id="IPR025668">
    <property type="entry name" value="Tnp_DDE_dom"/>
</dbReference>
<dbReference type="PANTHER" id="PTHR33408">
    <property type="entry name" value="TRANSPOSASE"/>
    <property type="match status" value="1"/>
</dbReference>
<reference evidence="3 4" key="1">
    <citation type="submission" date="2019-01" db="EMBL/GenBank/DDBJ databases">
        <title>Genome sequence of the Antarctic species Gelidibacter gilvus ACAM 158(T).</title>
        <authorList>
            <person name="Bowman J.P."/>
        </authorList>
    </citation>
    <scope>NUCLEOTIDE SEQUENCE [LARGE SCALE GENOMIC DNA]</scope>
    <source>
        <strain evidence="3 4">IC158</strain>
    </source>
</reference>
<evidence type="ECO:0000313" key="4">
    <source>
        <dbReference type="Proteomes" id="UP000289792"/>
    </source>
</evidence>
<sequence>MNTNFQSYNQQQNWLFPPSIEELVPIEHPVRVVNGIIEQLDLNLLIEEYSKEGKPSYHPKMMLKVMVYAYMDNTYSSRKIERAMRENINFMWLAAQQVADHNTIARFRSKKLKSIFKDIFKQVVLLLAEEGLITLKEVFTDGTKIESVAGRYTFVWGNAIKTRKEKMVEQLEEMWQYAQSIADEEDSDPVPPDFKKIDSEKVERTANKIAEIISKNPRASGRAKAKLRYIQKNFPQNLDRYEEQEKTLAGRGSYSKTDPDATFMRMKDDHMQNGQLKPGYNVQLSSESQFVIHYTLHQTTNDLNTLKPHLDTFESLYEFLPEQLTADAGYGSEENYEFLEEKGIGTYVKYSTFDKEQGILKSKRKKKNEGFHRDKLYYSQEQDHYICPMGQPMENIGERKGKTKSGYLQKSSMYQAQNCQGCPLRTGCFKAKGNRIVERNHALEGYKEKVRENLLSEMGIIKRRQRTADVEPVFAQIKSNRNFNRFTHRGIEKVELEFGLHALAHNLRKKSA</sequence>
<keyword evidence="4" id="KW-1185">Reference proteome</keyword>
<organism evidence="3 4">
    <name type="scientific">Gelidibacter gilvus</name>
    <dbReference type="NCBI Taxonomy" id="59602"/>
    <lineage>
        <taxon>Bacteria</taxon>
        <taxon>Pseudomonadati</taxon>
        <taxon>Bacteroidota</taxon>
        <taxon>Flavobacteriia</taxon>
        <taxon>Flavobacteriales</taxon>
        <taxon>Flavobacteriaceae</taxon>
        <taxon>Gelidibacter</taxon>
    </lineage>
</organism>
<dbReference type="AlphaFoldDB" id="A0A4Q0XF26"/>
<evidence type="ECO:0000259" key="1">
    <source>
        <dbReference type="Pfam" id="PF05598"/>
    </source>
</evidence>
<dbReference type="InterPro" id="IPR047629">
    <property type="entry name" value="IS1182_transpos"/>
</dbReference>